<evidence type="ECO:0000313" key="1">
    <source>
        <dbReference type="EMBL" id="CBY93264.1"/>
    </source>
</evidence>
<dbReference type="AlphaFoldDB" id="E8ZJE3"/>
<reference evidence="1 2" key="1">
    <citation type="journal article" date="2011" name="J. Bacteriol.">
        <title>Complete genome sequence of Mycoplasma haemofelis, a hemotropic mycoplasma.</title>
        <authorList>
            <person name="Barker E.N."/>
            <person name="Helps C.R."/>
            <person name="Peters I.R."/>
            <person name="Darby A.C."/>
            <person name="Radford A.D."/>
            <person name="Tasker S."/>
        </authorList>
    </citation>
    <scope>NUCLEOTIDE SEQUENCE [LARGE SCALE GENOMIC DNA]</scope>
    <source>
        <strain evidence="1 2">Langford 1</strain>
    </source>
</reference>
<protein>
    <submittedName>
        <fullName evidence="1">Uncharacterized protein</fullName>
    </submittedName>
</protein>
<dbReference type="Proteomes" id="UP000008637">
    <property type="component" value="Chromosome"/>
</dbReference>
<dbReference type="KEGG" id="mha:HF1_12560"/>
<dbReference type="HOGENOM" id="CLU_098620_3_0_14"/>
<name>E8ZJE3_MYCHL</name>
<sequence length="201" mass="22448">MDLIKPLAAVAGSGTAVATGAYLTRDSWMPAKEVEKPTIPPKSVSQVLSNNKYKPLDTTKPDSWTSILSKYNSAYSVTKTTADLQNECRGLLDKEGFSTEDYQKARRWCVETQSVEKRLGLFNRKVLSTSADTDDNTWKERITAHKGEHSNKLSHTFGDDESKNVQDIKTECGKLNSKESTDEDFEGSFSKSYEWCSVSVQ</sequence>
<organism evidence="1 2">
    <name type="scientific">Mycoplasma haemofelis (strain Langford 1)</name>
    <name type="common">Haemobartonella felis</name>
    <dbReference type="NCBI Taxonomy" id="941640"/>
    <lineage>
        <taxon>Bacteria</taxon>
        <taxon>Bacillati</taxon>
        <taxon>Mycoplasmatota</taxon>
        <taxon>Mollicutes</taxon>
        <taxon>Mycoplasmataceae</taxon>
        <taxon>Mycoplasma</taxon>
    </lineage>
</organism>
<proteinExistence type="predicted"/>
<accession>E8ZJE3</accession>
<keyword evidence="2" id="KW-1185">Reference proteome</keyword>
<gene>
    <name evidence="1" type="ORF">HF1_12560</name>
</gene>
<dbReference type="OrthoDB" id="9829420at2"/>
<evidence type="ECO:0000313" key="2">
    <source>
        <dbReference type="Proteomes" id="UP000008637"/>
    </source>
</evidence>
<dbReference type="EMBL" id="FR773153">
    <property type="protein sequence ID" value="CBY93264.1"/>
    <property type="molecule type" value="Genomic_DNA"/>
</dbReference>